<keyword evidence="1" id="KW-0732">Signal</keyword>
<gene>
    <name evidence="3" type="ORF">SAMN05216552_101574</name>
</gene>
<sequence>MKNFLIGLIASTGLTMASMAHATVINFDDLNAGGKLAGINKASPTPYAGFTWGGNMFLGDTSVAGYGNAAHSGTKFLSNGFGANNLLTMSSLDPFNFAGAWFATPGTNGAKASWVNISAYNSANQLIGSTGNMAITSNYAFIAASFSNVARLSITRDKGWFVMDDLSFSRASDVPEPGSIALIGLGVAALGWTRRRRAGRDAHLG</sequence>
<dbReference type="STRING" id="1035707.SAMN05216552_101574"/>
<dbReference type="Pfam" id="PF07589">
    <property type="entry name" value="PEP-CTERM"/>
    <property type="match status" value="1"/>
</dbReference>
<organism evidence="3 4">
    <name type="scientific">Pseudoduganella namucuonensis</name>
    <dbReference type="NCBI Taxonomy" id="1035707"/>
    <lineage>
        <taxon>Bacteria</taxon>
        <taxon>Pseudomonadati</taxon>
        <taxon>Pseudomonadota</taxon>
        <taxon>Betaproteobacteria</taxon>
        <taxon>Burkholderiales</taxon>
        <taxon>Oxalobacteraceae</taxon>
        <taxon>Telluria group</taxon>
        <taxon>Pseudoduganella</taxon>
    </lineage>
</organism>
<name>A0A1I7K826_9BURK</name>
<keyword evidence="4" id="KW-1185">Reference proteome</keyword>
<protein>
    <submittedName>
        <fullName evidence="3">PEP-CTERM protein-sorting domain-containing protein</fullName>
    </submittedName>
</protein>
<feature type="signal peptide" evidence="1">
    <location>
        <begin position="1"/>
        <end position="22"/>
    </location>
</feature>
<feature type="chain" id="PRO_5011785896" evidence="1">
    <location>
        <begin position="23"/>
        <end position="205"/>
    </location>
</feature>
<evidence type="ECO:0000256" key="1">
    <source>
        <dbReference type="SAM" id="SignalP"/>
    </source>
</evidence>
<dbReference type="OrthoDB" id="259335at2"/>
<accession>A0A1I7K826</accession>
<dbReference type="AlphaFoldDB" id="A0A1I7K826"/>
<evidence type="ECO:0000313" key="4">
    <source>
        <dbReference type="Proteomes" id="UP000199391"/>
    </source>
</evidence>
<dbReference type="EMBL" id="FPBO01000015">
    <property type="protein sequence ID" value="SFU93569.1"/>
    <property type="molecule type" value="Genomic_DNA"/>
</dbReference>
<proteinExistence type="predicted"/>
<dbReference type="RefSeq" id="WP_093556712.1">
    <property type="nucleotide sequence ID" value="NZ_FPBO01000015.1"/>
</dbReference>
<dbReference type="Proteomes" id="UP000199391">
    <property type="component" value="Unassembled WGS sequence"/>
</dbReference>
<dbReference type="NCBIfam" id="TIGR02595">
    <property type="entry name" value="PEP_CTERM"/>
    <property type="match status" value="1"/>
</dbReference>
<reference evidence="4" key="1">
    <citation type="submission" date="2016-10" db="EMBL/GenBank/DDBJ databases">
        <authorList>
            <person name="Varghese N."/>
            <person name="Submissions S."/>
        </authorList>
    </citation>
    <scope>NUCLEOTIDE SEQUENCE [LARGE SCALE GENOMIC DNA]</scope>
    <source>
        <strain evidence="4">CGMCC 1.11014</strain>
    </source>
</reference>
<evidence type="ECO:0000259" key="2">
    <source>
        <dbReference type="Pfam" id="PF07589"/>
    </source>
</evidence>
<feature type="domain" description="Ice-binding protein C-terminal" evidence="2">
    <location>
        <begin position="173"/>
        <end position="195"/>
    </location>
</feature>
<evidence type="ECO:0000313" key="3">
    <source>
        <dbReference type="EMBL" id="SFU93569.1"/>
    </source>
</evidence>
<dbReference type="InterPro" id="IPR013424">
    <property type="entry name" value="Ice-binding_C"/>
</dbReference>